<sequence>MSEAYDMGAYEPVYDEYEEGLADGKWVQRDGTSISICKMSDNHIKNAIRLCQHNADSATWECDTHKWEAWVSLLEDELYNRKNKITDASLTSIKIKKKKKASKTIKQLIKSVKCSKVLMQCSCGQQYEARVADLKRGWALSCSKRCAAIRREFGSCMPVFKR</sequence>
<dbReference type="Proteomes" id="UP000594422">
    <property type="component" value="Segment"/>
</dbReference>
<dbReference type="KEGG" id="vg:77951594"/>
<dbReference type="EMBL" id="MW057861">
    <property type="protein sequence ID" value="QPI18484.1"/>
    <property type="molecule type" value="Genomic_DNA"/>
</dbReference>
<dbReference type="GeneID" id="77951594"/>
<organism evidence="1 2">
    <name type="scientific">Providencia phage PSTCR7</name>
    <dbReference type="NCBI Taxonomy" id="2783549"/>
    <lineage>
        <taxon>Viruses</taxon>
        <taxon>Duplodnaviria</taxon>
        <taxon>Heunggongvirae</taxon>
        <taxon>Uroviricota</taxon>
        <taxon>Caudoviricetes</taxon>
        <taxon>Craquatrovirus</taxon>
        <taxon>Craquatrovirus PSTCR7</taxon>
    </lineage>
</organism>
<accession>A0A7S9XHX0</accession>
<name>A0A7S9XHX0_9CAUD</name>
<evidence type="ECO:0000313" key="1">
    <source>
        <dbReference type="EMBL" id="QPI18484.1"/>
    </source>
</evidence>
<evidence type="ECO:0000313" key="2">
    <source>
        <dbReference type="Proteomes" id="UP000594422"/>
    </source>
</evidence>
<protein>
    <submittedName>
        <fullName evidence="1">Uncharacterized protein</fullName>
    </submittedName>
</protein>
<keyword evidence="2" id="KW-1185">Reference proteome</keyword>
<reference evidence="1 2" key="1">
    <citation type="submission" date="2020-10" db="EMBL/GenBank/DDBJ databases">
        <title>Novel bacteriophages targeting Providencia spp. as potential agents for phage therapy.</title>
        <authorList>
            <person name="Rakov C."/>
            <person name="Alkalay-Oren S."/>
            <person name="Coppenhagen-Glazer S."/>
            <person name="Hazan R."/>
        </authorList>
    </citation>
    <scope>NUCLEOTIDE SEQUENCE [LARGE SCALE GENOMIC DNA]</scope>
</reference>
<dbReference type="RefSeq" id="YP_010675271.1">
    <property type="nucleotide sequence ID" value="NC_071001.1"/>
</dbReference>
<proteinExistence type="predicted"/>